<dbReference type="Proteomes" id="UP001464891">
    <property type="component" value="Unassembled WGS sequence"/>
</dbReference>
<keyword evidence="2" id="KW-0175">Coiled coil</keyword>
<evidence type="ECO:0000313" key="6">
    <source>
        <dbReference type="Proteomes" id="UP001464891"/>
    </source>
</evidence>
<reference evidence="5 6" key="1">
    <citation type="submission" date="2022-04" db="EMBL/GenBank/DDBJ databases">
        <title>Positive selection, recombination, and allopatry shape intraspecific diversity of widespread and dominant cyanobacteria.</title>
        <authorList>
            <person name="Wei J."/>
            <person name="Shu W."/>
            <person name="Hu C."/>
        </authorList>
    </citation>
    <scope>NUCLEOTIDE SEQUENCE [LARGE SCALE GENOMIC DNA]</scope>
    <source>
        <strain evidence="5 6">GB2-A4</strain>
    </source>
</reference>
<feature type="region of interest" description="Disordered" evidence="3">
    <location>
        <begin position="25"/>
        <end position="46"/>
    </location>
</feature>
<dbReference type="Pfam" id="PF01551">
    <property type="entry name" value="Peptidase_M23"/>
    <property type="match status" value="1"/>
</dbReference>
<dbReference type="SUPFAM" id="SSF51261">
    <property type="entry name" value="Duplicated hybrid motif"/>
    <property type="match status" value="1"/>
</dbReference>
<dbReference type="InterPro" id="IPR011055">
    <property type="entry name" value="Dup_hybrid_motif"/>
</dbReference>
<dbReference type="PANTHER" id="PTHR21666">
    <property type="entry name" value="PEPTIDASE-RELATED"/>
    <property type="match status" value="1"/>
</dbReference>
<dbReference type="Gene3D" id="6.10.250.3150">
    <property type="match status" value="1"/>
</dbReference>
<feature type="compositionally biased region" description="Basic and acidic residues" evidence="3">
    <location>
        <begin position="25"/>
        <end position="45"/>
    </location>
</feature>
<keyword evidence="6" id="KW-1185">Reference proteome</keyword>
<dbReference type="CDD" id="cd12797">
    <property type="entry name" value="M23_peptidase"/>
    <property type="match status" value="1"/>
</dbReference>
<name>A0ABV0J8Q0_9CYAN</name>
<dbReference type="Gene3D" id="2.70.70.10">
    <property type="entry name" value="Glucose Permease (Domain IIA)"/>
    <property type="match status" value="1"/>
</dbReference>
<evidence type="ECO:0000256" key="3">
    <source>
        <dbReference type="SAM" id="MobiDB-lite"/>
    </source>
</evidence>
<evidence type="ECO:0000259" key="4">
    <source>
        <dbReference type="Pfam" id="PF01551"/>
    </source>
</evidence>
<accession>A0ABV0J8Q0</accession>
<dbReference type="InterPro" id="IPR016047">
    <property type="entry name" value="M23ase_b-sheet_dom"/>
</dbReference>
<dbReference type="RefSeq" id="WP_190438424.1">
    <property type="nucleotide sequence ID" value="NZ_JAMPKM010000004.1"/>
</dbReference>
<protein>
    <submittedName>
        <fullName evidence="5">Peptidoglycan DD-metalloendopeptidase family protein</fullName>
    </submittedName>
</protein>
<feature type="coiled-coil region" evidence="2">
    <location>
        <begin position="144"/>
        <end position="223"/>
    </location>
</feature>
<gene>
    <name evidence="5" type="ORF">NC998_09785</name>
</gene>
<proteinExistence type="predicted"/>
<dbReference type="PANTHER" id="PTHR21666:SF289">
    <property type="entry name" value="L-ALA--D-GLU ENDOPEPTIDASE"/>
    <property type="match status" value="1"/>
</dbReference>
<organism evidence="5 6">
    <name type="scientific">Trichocoleus desertorum GB2-A4</name>
    <dbReference type="NCBI Taxonomy" id="2933944"/>
    <lineage>
        <taxon>Bacteria</taxon>
        <taxon>Bacillati</taxon>
        <taxon>Cyanobacteriota</taxon>
        <taxon>Cyanophyceae</taxon>
        <taxon>Leptolyngbyales</taxon>
        <taxon>Trichocoleusaceae</taxon>
        <taxon>Trichocoleus</taxon>
    </lineage>
</organism>
<feature type="domain" description="M23ase beta-sheet core" evidence="4">
    <location>
        <begin position="272"/>
        <end position="367"/>
    </location>
</feature>
<comment type="caution">
    <text evidence="5">The sequence shown here is derived from an EMBL/GenBank/DDBJ whole genome shotgun (WGS) entry which is preliminary data.</text>
</comment>
<evidence type="ECO:0000313" key="5">
    <source>
        <dbReference type="EMBL" id="MEP0817386.1"/>
    </source>
</evidence>
<evidence type="ECO:0000256" key="2">
    <source>
        <dbReference type="SAM" id="Coils"/>
    </source>
</evidence>
<sequence length="371" mass="41356">MQVPQSVAQTDGALETLQEQQKAVEKQRSEIQKERDRVQKQEKAAKSRIGTLRQNLQVTDVQIKDNQYRLQLAKKQLKELQADLAIAERTYQKRQSAAVARLRFLQRQQGSQGWAVLLQSQNLNDFLDRRYRLRKVYQADRNALAQLTAESRDLVTQKQQVEQKKNQIALLAQQLLAQQSELQAQTQSEQELVERLRSDQSALEAAEAQLAQDSEDLTQLILQRVAEQRAKDAAAGRGSIVIRGTGLMSVPCDGPITSSFGWRTHPILGYERFHSGIDFGADYGSTIRAANAGIVIYAGWYGGYGNAVVIDHGNDITTLYGHASELYVAEGQVLQRGQAIASVGSTGLSTGPHLHFEVRQAGEPVDPMNYF</sequence>
<keyword evidence="1" id="KW-0732">Signal</keyword>
<dbReference type="EMBL" id="JAMPKM010000004">
    <property type="protein sequence ID" value="MEP0817386.1"/>
    <property type="molecule type" value="Genomic_DNA"/>
</dbReference>
<dbReference type="InterPro" id="IPR050570">
    <property type="entry name" value="Cell_wall_metabolism_enzyme"/>
</dbReference>
<evidence type="ECO:0000256" key="1">
    <source>
        <dbReference type="ARBA" id="ARBA00022729"/>
    </source>
</evidence>